<name>R4KGA0_9FIRM</name>
<sequence>MKRVVSVSLGSSRRDHQVLVELLGEQFEISRLGMDGDFDRALAKLQQLDGQVDAIGLGGIDVYVYAGNKRYAFKDGLRLMEAVKTTPVVDGSGLKNTLERETVTYLLQNTDYIKKGTRVLMVSAVDRFGMAEAFATAQCDITYGDLIFAAGIPYPIKTLQELEEIAARLLPEMTKLPFHMLYPTGKQQETRDEEKTQKFAQYYQDAEVIAGDFHFIKRYLPDKLNGQMIITNTTTAADLELLSQCGAGRLVTTTPVFEGRSFGTNVIEGALVALLGKPWENINPVDYLGIIKQLDFKPRIIEMVN</sequence>
<dbReference type="EMBL" id="CP003273">
    <property type="protein sequence ID" value="AGL01619.1"/>
    <property type="molecule type" value="Genomic_DNA"/>
</dbReference>
<dbReference type="eggNOG" id="COG5322">
    <property type="taxonomic scope" value="Bacteria"/>
</dbReference>
<evidence type="ECO:0008006" key="3">
    <source>
        <dbReference type="Google" id="ProtNLM"/>
    </source>
</evidence>
<proteinExistence type="predicted"/>
<protein>
    <recommendedName>
        <fullName evidence="3">Quinate 5-dehydrogenase</fullName>
    </recommendedName>
</protein>
<dbReference type="HOGENOM" id="CLU_1007311_0_0_9"/>
<accession>R4KGA0</accession>
<dbReference type="RefSeq" id="WP_006522048.1">
    <property type="nucleotide sequence ID" value="NC_021184.1"/>
</dbReference>
<dbReference type="OrthoDB" id="9780944at2"/>
<evidence type="ECO:0000313" key="2">
    <source>
        <dbReference type="Proteomes" id="UP000013520"/>
    </source>
</evidence>
<dbReference type="Proteomes" id="UP000013520">
    <property type="component" value="Chromosome"/>
</dbReference>
<dbReference type="AlphaFoldDB" id="R4KGA0"/>
<gene>
    <name evidence="1" type="ORF">Desgi_2190</name>
</gene>
<organism evidence="1 2">
    <name type="scientific">Desulfoscipio gibsoniae DSM 7213</name>
    <dbReference type="NCBI Taxonomy" id="767817"/>
    <lineage>
        <taxon>Bacteria</taxon>
        <taxon>Bacillati</taxon>
        <taxon>Bacillota</taxon>
        <taxon>Clostridia</taxon>
        <taxon>Eubacteriales</taxon>
        <taxon>Desulfallaceae</taxon>
        <taxon>Desulfoscipio</taxon>
    </lineage>
</organism>
<dbReference type="STRING" id="767817.Desgi_2190"/>
<keyword evidence="2" id="KW-1185">Reference proteome</keyword>
<dbReference type="KEGG" id="dgi:Desgi_2190"/>
<evidence type="ECO:0000313" key="1">
    <source>
        <dbReference type="EMBL" id="AGL01619.1"/>
    </source>
</evidence>
<reference evidence="1 2" key="1">
    <citation type="submission" date="2012-01" db="EMBL/GenBank/DDBJ databases">
        <title>Complete sequence of Desulfotomaculum gibsoniae DSM 7213.</title>
        <authorList>
            <consortium name="US DOE Joint Genome Institute"/>
            <person name="Lucas S."/>
            <person name="Han J."/>
            <person name="Lapidus A."/>
            <person name="Cheng J.-F."/>
            <person name="Goodwin L."/>
            <person name="Pitluck S."/>
            <person name="Peters L."/>
            <person name="Ovchinnikova G."/>
            <person name="Teshima H."/>
            <person name="Detter J.C."/>
            <person name="Han C."/>
            <person name="Tapia R."/>
            <person name="Land M."/>
            <person name="Hauser L."/>
            <person name="Kyrpides N."/>
            <person name="Ivanova N."/>
            <person name="Pagani I."/>
            <person name="Parshina S."/>
            <person name="Plugge C."/>
            <person name="Muyzer G."/>
            <person name="Kuever J."/>
            <person name="Ivanova A."/>
            <person name="Nazina T."/>
            <person name="Klenk H.-P."/>
            <person name="Brambilla E."/>
            <person name="Spring S."/>
            <person name="Stams A.F."/>
            <person name="Woyke T."/>
        </authorList>
    </citation>
    <scope>NUCLEOTIDE SEQUENCE [LARGE SCALE GENOMIC DNA]</scope>
    <source>
        <strain evidence="1 2">DSM 7213</strain>
    </source>
</reference>